<evidence type="ECO:0000313" key="2">
    <source>
        <dbReference type="Proteomes" id="UP000719500"/>
    </source>
</evidence>
<evidence type="ECO:0000313" key="1">
    <source>
        <dbReference type="EMBL" id="MBM6851048.1"/>
    </source>
</evidence>
<dbReference type="EMBL" id="JACSNX010000006">
    <property type="protein sequence ID" value="MBM6851048.1"/>
    <property type="molecule type" value="Genomic_DNA"/>
</dbReference>
<dbReference type="NCBIfam" id="TIGR01909">
    <property type="entry name" value="C_GCAxxG_C_C"/>
    <property type="match status" value="1"/>
</dbReference>
<sequence>MDRCALAFNYRKEKYNCAQAVAAPFADLLGTTPDELAAAMSGFGGGMGGCHEEVCGAVSGGVYVLSRLHADPADRGGHKTVYPKAKEFRRRFQEVFGHTRCGDLRTVAPGATEATPAAFRLGAHSHCDIMVVTAVEILEQMLAEAGER</sequence>
<dbReference type="Pfam" id="PF09719">
    <property type="entry name" value="C_GCAxxG_C_C"/>
    <property type="match status" value="1"/>
</dbReference>
<protein>
    <submittedName>
        <fullName evidence="1">C_GCAxxG_C_C family protein</fullName>
    </submittedName>
</protein>
<proteinExistence type="predicted"/>
<accession>A0ABS2FUP8</accession>
<gene>
    <name evidence="1" type="ORF">H9X91_06285</name>
</gene>
<comment type="caution">
    <text evidence="1">The sequence shown here is derived from an EMBL/GenBank/DDBJ whole genome shotgun (WGS) entry which is preliminary data.</text>
</comment>
<dbReference type="RefSeq" id="WP_204803632.1">
    <property type="nucleotide sequence ID" value="NZ_JACSNX010000006.1"/>
</dbReference>
<keyword evidence="2" id="KW-1185">Reference proteome</keyword>
<reference evidence="1 2" key="1">
    <citation type="journal article" date="2021" name="Sci. Rep.">
        <title>The distribution of antibiotic resistance genes in chicken gut microbiota commensals.</title>
        <authorList>
            <person name="Juricova H."/>
            <person name="Matiasovicova J."/>
            <person name="Kubasova T."/>
            <person name="Cejkova D."/>
            <person name="Rychlik I."/>
        </authorList>
    </citation>
    <scope>NUCLEOTIDE SEQUENCE [LARGE SCALE GENOMIC DNA]</scope>
    <source>
        <strain evidence="1 2">An411</strain>
    </source>
</reference>
<organism evidence="1 2">
    <name type="scientific">Oscillibacter valericigenes</name>
    <dbReference type="NCBI Taxonomy" id="351091"/>
    <lineage>
        <taxon>Bacteria</taxon>
        <taxon>Bacillati</taxon>
        <taxon>Bacillota</taxon>
        <taxon>Clostridia</taxon>
        <taxon>Eubacteriales</taxon>
        <taxon>Oscillospiraceae</taxon>
        <taxon>Oscillibacter</taxon>
    </lineage>
</organism>
<dbReference type="InterPro" id="IPR010181">
    <property type="entry name" value="CGCAxxGCC_motif"/>
</dbReference>
<dbReference type="Proteomes" id="UP000719500">
    <property type="component" value="Unassembled WGS sequence"/>
</dbReference>
<name>A0ABS2FUP8_9FIRM</name>